<dbReference type="AlphaFoldDB" id="A0AAD5DJV1"/>
<reference evidence="3" key="1">
    <citation type="submission" date="2020-11" db="EMBL/GenBank/DDBJ databases">
        <title>Chlorella ohadii genome sequencing and assembly.</title>
        <authorList>
            <person name="Murik O."/>
            <person name="Treves H."/>
            <person name="Kedem I."/>
            <person name="Shotland Y."/>
            <person name="Kaplan A."/>
        </authorList>
    </citation>
    <scope>NUCLEOTIDE SEQUENCE</scope>
    <source>
        <strain evidence="3">1</strain>
    </source>
</reference>
<dbReference type="Proteomes" id="UP001205105">
    <property type="component" value="Unassembled WGS sequence"/>
</dbReference>
<sequence>MLSSDVQAAMISGTALVVAGWGGAYVLGNTLANGIEQAAERASKTLAESLKAGSEGLAALGDAAQAYKPAVAALGRSLERGLLLSLFPSSRSAPQCKDCGKRLTDAGVNGNTRSPPCEQCGKRHAAKGANMGS</sequence>
<proteinExistence type="predicted"/>
<evidence type="ECO:0000256" key="1">
    <source>
        <dbReference type="SAM" id="MobiDB-lite"/>
    </source>
</evidence>
<accession>A0AAD5DJV1</accession>
<protein>
    <submittedName>
        <fullName evidence="3">Uncharacterized protein</fullName>
    </submittedName>
</protein>
<evidence type="ECO:0000313" key="4">
    <source>
        <dbReference type="Proteomes" id="UP001205105"/>
    </source>
</evidence>
<gene>
    <name evidence="3" type="ORF">COHA_009280</name>
</gene>
<keyword evidence="4" id="KW-1185">Reference proteome</keyword>
<evidence type="ECO:0000313" key="3">
    <source>
        <dbReference type="EMBL" id="KAI7836880.1"/>
    </source>
</evidence>
<keyword evidence="2" id="KW-1133">Transmembrane helix</keyword>
<feature type="region of interest" description="Disordered" evidence="1">
    <location>
        <begin position="105"/>
        <end position="133"/>
    </location>
</feature>
<feature type="transmembrane region" description="Helical" evidence="2">
    <location>
        <begin position="6"/>
        <end position="27"/>
    </location>
</feature>
<name>A0AAD5DJV1_9CHLO</name>
<evidence type="ECO:0000256" key="2">
    <source>
        <dbReference type="SAM" id="Phobius"/>
    </source>
</evidence>
<keyword evidence="2" id="KW-0472">Membrane</keyword>
<dbReference type="EMBL" id="JADXDR010000171">
    <property type="protein sequence ID" value="KAI7836880.1"/>
    <property type="molecule type" value="Genomic_DNA"/>
</dbReference>
<comment type="caution">
    <text evidence="3">The sequence shown here is derived from an EMBL/GenBank/DDBJ whole genome shotgun (WGS) entry which is preliminary data.</text>
</comment>
<keyword evidence="2" id="KW-0812">Transmembrane</keyword>
<organism evidence="3 4">
    <name type="scientific">Chlorella ohadii</name>
    <dbReference type="NCBI Taxonomy" id="2649997"/>
    <lineage>
        <taxon>Eukaryota</taxon>
        <taxon>Viridiplantae</taxon>
        <taxon>Chlorophyta</taxon>
        <taxon>core chlorophytes</taxon>
        <taxon>Trebouxiophyceae</taxon>
        <taxon>Chlorellales</taxon>
        <taxon>Chlorellaceae</taxon>
        <taxon>Chlorella clade</taxon>
        <taxon>Chlorella</taxon>
    </lineage>
</organism>